<dbReference type="EnsemblPlants" id="AVESA.00010b.r2.5DG0950200.1">
    <property type="protein sequence ID" value="AVESA.00010b.r2.5DG0950200.1.CDS"/>
    <property type="gene ID" value="AVESA.00010b.r2.5DG0950200"/>
</dbReference>
<evidence type="ECO:0000313" key="1">
    <source>
        <dbReference type="EnsemblPlants" id="AVESA.00010b.r2.5DG0950200.1.CDS"/>
    </source>
</evidence>
<accession>A0ACD5YCP3</accession>
<reference evidence="1" key="2">
    <citation type="submission" date="2025-09" db="UniProtKB">
        <authorList>
            <consortium name="EnsemblPlants"/>
        </authorList>
    </citation>
    <scope>IDENTIFICATION</scope>
</reference>
<protein>
    <submittedName>
        <fullName evidence="1">Uncharacterized protein</fullName>
    </submittedName>
</protein>
<dbReference type="Proteomes" id="UP001732700">
    <property type="component" value="Chromosome 5D"/>
</dbReference>
<sequence length="235" mass="26475">MANYDYYGPPSPSPPPPDGHIHLPQQASISDLLLHLRRRANDAPADEHSRHRQQQQQQLEMHVINLDHRIPPVTRPDGTTTRCMIITARPHCPATAASTRLHHRSNTAATPYHRAEHHERRSNRGHQGASKVVCLANMLSPRDRLEDDGFYQEFLEDVTKVAHKFGELVEVVIPRPSIGGRAAPVVAGVGKVFLEYAHLDNAVWCRKRLDGKWYRGKEIAATFFNHGRFAAGDYA</sequence>
<evidence type="ECO:0000313" key="2">
    <source>
        <dbReference type="Proteomes" id="UP001732700"/>
    </source>
</evidence>
<name>A0ACD5YCP3_AVESA</name>
<proteinExistence type="predicted"/>
<keyword evidence="2" id="KW-1185">Reference proteome</keyword>
<organism evidence="1 2">
    <name type="scientific">Avena sativa</name>
    <name type="common">Oat</name>
    <dbReference type="NCBI Taxonomy" id="4498"/>
    <lineage>
        <taxon>Eukaryota</taxon>
        <taxon>Viridiplantae</taxon>
        <taxon>Streptophyta</taxon>
        <taxon>Embryophyta</taxon>
        <taxon>Tracheophyta</taxon>
        <taxon>Spermatophyta</taxon>
        <taxon>Magnoliopsida</taxon>
        <taxon>Liliopsida</taxon>
        <taxon>Poales</taxon>
        <taxon>Poaceae</taxon>
        <taxon>BOP clade</taxon>
        <taxon>Pooideae</taxon>
        <taxon>Poodae</taxon>
        <taxon>Poeae</taxon>
        <taxon>Poeae Chloroplast Group 1 (Aveneae type)</taxon>
        <taxon>Aveninae</taxon>
        <taxon>Avena</taxon>
    </lineage>
</organism>
<reference evidence="1" key="1">
    <citation type="submission" date="2021-05" db="EMBL/GenBank/DDBJ databases">
        <authorList>
            <person name="Scholz U."/>
            <person name="Mascher M."/>
            <person name="Fiebig A."/>
        </authorList>
    </citation>
    <scope>NUCLEOTIDE SEQUENCE [LARGE SCALE GENOMIC DNA]</scope>
</reference>